<dbReference type="Pfam" id="PF02581">
    <property type="entry name" value="TMP-TENI"/>
    <property type="match status" value="1"/>
</dbReference>
<dbReference type="SUPFAM" id="SSF51391">
    <property type="entry name" value="Thiamin phosphate synthase"/>
    <property type="match status" value="1"/>
</dbReference>
<dbReference type="InterPro" id="IPR036206">
    <property type="entry name" value="ThiamineP_synth_sf"/>
</dbReference>
<dbReference type="InterPro" id="IPR022998">
    <property type="entry name" value="ThiamineP_synth_TenI"/>
</dbReference>
<evidence type="ECO:0000313" key="13">
    <source>
        <dbReference type="EMBL" id="RSU01078.1"/>
    </source>
</evidence>
<dbReference type="GO" id="GO:0000287">
    <property type="term" value="F:magnesium ion binding"/>
    <property type="evidence" value="ECO:0007669"/>
    <property type="project" value="UniProtKB-UniRule"/>
</dbReference>
<name>A0A369AWB2_9ENTE</name>
<organism evidence="13 14">
    <name type="scientific">Vagococcus fluvialis</name>
    <dbReference type="NCBI Taxonomy" id="2738"/>
    <lineage>
        <taxon>Bacteria</taxon>
        <taxon>Bacillati</taxon>
        <taxon>Bacillota</taxon>
        <taxon>Bacilli</taxon>
        <taxon>Lactobacillales</taxon>
        <taxon>Enterococcaceae</taxon>
        <taxon>Vagococcus</taxon>
    </lineage>
</organism>
<dbReference type="AlphaFoldDB" id="A0A369AWB2"/>
<comment type="function">
    <text evidence="9">Condenses 4-methyl-5-(beta-hydroxyethyl)thiazole monophosphate (THZ-P) and 2-methyl-4-amino-5-hydroxymethyl pyrimidine pyrophosphate (HMP-PP) to form thiamine monophosphate (TMP).</text>
</comment>
<dbReference type="Proteomes" id="UP000288197">
    <property type="component" value="Unassembled WGS sequence"/>
</dbReference>
<dbReference type="OrthoDB" id="9812206at2"/>
<reference evidence="13 14" key="1">
    <citation type="submission" date="2017-05" db="EMBL/GenBank/DDBJ databases">
        <title>Vagococcus spp. assemblies.</title>
        <authorList>
            <person name="Gulvik C.A."/>
        </authorList>
    </citation>
    <scope>NUCLEOTIDE SEQUENCE [LARGE SCALE GENOMIC DNA]</scope>
    <source>
        <strain evidence="13 14">NCFB 2497</strain>
    </source>
</reference>
<feature type="binding site" evidence="9">
    <location>
        <position position="70"/>
    </location>
    <ligand>
        <name>4-amino-2-methyl-5-(diphosphooxymethyl)pyrimidine</name>
        <dbReference type="ChEBI" id="CHEBI:57841"/>
    </ligand>
</feature>
<feature type="binding site" evidence="9">
    <location>
        <begin position="38"/>
        <end position="42"/>
    </location>
    <ligand>
        <name>4-amino-2-methyl-5-(diphosphooxymethyl)pyrimidine</name>
        <dbReference type="ChEBI" id="CHEBI:57841"/>
    </ligand>
</feature>
<keyword evidence="5 9" id="KW-0784">Thiamine biosynthesis</keyword>
<dbReference type="UniPathway" id="UPA00060">
    <property type="reaction ID" value="UER00141"/>
</dbReference>
<accession>A0A369AWB2</accession>
<feature type="domain" description="Thiamine phosphate synthase/TenI" evidence="12">
    <location>
        <begin position="8"/>
        <end position="188"/>
    </location>
</feature>
<sequence length="217" mass="23695">MIEEALTLYLVTNSDGMSEDKFLETIIEACEGGITMLQLREKNASTRDFYELAVKVKEITDRYNVPLIINDRVDICLAVDADGVHIGDDELPITKTRELIGPDKILGVSAKTVTRGIEAKFDGADYLGVGAIYPTTTKVQTHLTSMETLTKIISESKLPTVAIGGIKEDNILSFNNTPISGVSIVSDIMQADNVPLKVSKLRELVEEVKGANSYDSK</sequence>
<dbReference type="Gene3D" id="3.20.20.70">
    <property type="entry name" value="Aldolase class I"/>
    <property type="match status" value="1"/>
</dbReference>
<evidence type="ECO:0000256" key="10">
    <source>
        <dbReference type="RuleBase" id="RU003826"/>
    </source>
</evidence>
<keyword evidence="4 9" id="KW-0460">Magnesium</keyword>
<comment type="catalytic activity">
    <reaction evidence="7 9 10">
        <text>2-(2-carboxy-4-methylthiazol-5-yl)ethyl phosphate + 4-amino-2-methyl-5-(diphosphooxymethyl)pyrimidine + 2 H(+) = thiamine phosphate + CO2 + diphosphate</text>
        <dbReference type="Rhea" id="RHEA:47848"/>
        <dbReference type="ChEBI" id="CHEBI:15378"/>
        <dbReference type="ChEBI" id="CHEBI:16526"/>
        <dbReference type="ChEBI" id="CHEBI:33019"/>
        <dbReference type="ChEBI" id="CHEBI:37575"/>
        <dbReference type="ChEBI" id="CHEBI:57841"/>
        <dbReference type="ChEBI" id="CHEBI:62890"/>
        <dbReference type="EC" id="2.5.1.3"/>
    </reaction>
</comment>
<comment type="pathway">
    <text evidence="1 9 11">Cofactor biosynthesis; thiamine diphosphate biosynthesis; thiamine phosphate from 4-amino-2-methyl-5-diphosphomethylpyrimidine and 4-methyl-5-(2-phosphoethyl)-thiazole: step 1/1.</text>
</comment>
<dbReference type="RefSeq" id="WP_114290004.1">
    <property type="nucleotide sequence ID" value="NZ_CP081459.1"/>
</dbReference>
<comment type="catalytic activity">
    <reaction evidence="6 9 10">
        <text>4-methyl-5-(2-phosphooxyethyl)-thiazole + 4-amino-2-methyl-5-(diphosphooxymethyl)pyrimidine + H(+) = thiamine phosphate + diphosphate</text>
        <dbReference type="Rhea" id="RHEA:22328"/>
        <dbReference type="ChEBI" id="CHEBI:15378"/>
        <dbReference type="ChEBI" id="CHEBI:33019"/>
        <dbReference type="ChEBI" id="CHEBI:37575"/>
        <dbReference type="ChEBI" id="CHEBI:57841"/>
        <dbReference type="ChEBI" id="CHEBI:58296"/>
        <dbReference type="EC" id="2.5.1.3"/>
    </reaction>
</comment>
<evidence type="ECO:0000256" key="5">
    <source>
        <dbReference type="ARBA" id="ARBA00022977"/>
    </source>
</evidence>
<dbReference type="EMBL" id="NGJX01000009">
    <property type="protein sequence ID" value="RSU01078.1"/>
    <property type="molecule type" value="Genomic_DNA"/>
</dbReference>
<evidence type="ECO:0000259" key="12">
    <source>
        <dbReference type="Pfam" id="PF02581"/>
    </source>
</evidence>
<evidence type="ECO:0000256" key="4">
    <source>
        <dbReference type="ARBA" id="ARBA00022842"/>
    </source>
</evidence>
<evidence type="ECO:0000256" key="3">
    <source>
        <dbReference type="ARBA" id="ARBA00022723"/>
    </source>
</evidence>
<comment type="catalytic activity">
    <reaction evidence="8 9 10">
        <text>2-[(2R,5Z)-2-carboxy-4-methylthiazol-5(2H)-ylidene]ethyl phosphate + 4-amino-2-methyl-5-(diphosphooxymethyl)pyrimidine + 2 H(+) = thiamine phosphate + CO2 + diphosphate</text>
        <dbReference type="Rhea" id="RHEA:47844"/>
        <dbReference type="ChEBI" id="CHEBI:15378"/>
        <dbReference type="ChEBI" id="CHEBI:16526"/>
        <dbReference type="ChEBI" id="CHEBI:33019"/>
        <dbReference type="ChEBI" id="CHEBI:37575"/>
        <dbReference type="ChEBI" id="CHEBI:57841"/>
        <dbReference type="ChEBI" id="CHEBI:62899"/>
        <dbReference type="EC" id="2.5.1.3"/>
    </reaction>
</comment>
<evidence type="ECO:0000256" key="2">
    <source>
        <dbReference type="ARBA" id="ARBA00022679"/>
    </source>
</evidence>
<feature type="binding site" evidence="9">
    <location>
        <position position="90"/>
    </location>
    <ligand>
        <name>Mg(2+)</name>
        <dbReference type="ChEBI" id="CHEBI:18420"/>
    </ligand>
</feature>
<dbReference type="PANTHER" id="PTHR20857">
    <property type="entry name" value="THIAMINE-PHOSPHATE PYROPHOSPHORYLASE"/>
    <property type="match status" value="1"/>
</dbReference>
<evidence type="ECO:0000256" key="8">
    <source>
        <dbReference type="ARBA" id="ARBA00047883"/>
    </source>
</evidence>
<dbReference type="NCBIfam" id="TIGR00693">
    <property type="entry name" value="thiE"/>
    <property type="match status" value="1"/>
</dbReference>
<feature type="binding site" evidence="9">
    <location>
        <begin position="135"/>
        <end position="137"/>
    </location>
    <ligand>
        <name>2-[(2R,5Z)-2-carboxy-4-methylthiazol-5(2H)-ylidene]ethyl phosphate</name>
        <dbReference type="ChEBI" id="CHEBI:62899"/>
    </ligand>
</feature>
<evidence type="ECO:0000256" key="6">
    <source>
        <dbReference type="ARBA" id="ARBA00047334"/>
    </source>
</evidence>
<evidence type="ECO:0000256" key="1">
    <source>
        <dbReference type="ARBA" id="ARBA00005165"/>
    </source>
</evidence>
<dbReference type="GO" id="GO:0009229">
    <property type="term" value="P:thiamine diphosphate biosynthetic process"/>
    <property type="evidence" value="ECO:0007669"/>
    <property type="project" value="UniProtKB-UniRule"/>
</dbReference>
<feature type="binding site" evidence="9">
    <location>
        <position position="165"/>
    </location>
    <ligand>
        <name>2-[(2R,5Z)-2-carboxy-4-methylthiazol-5(2H)-ylidene]ethyl phosphate</name>
        <dbReference type="ChEBI" id="CHEBI:62899"/>
    </ligand>
</feature>
<gene>
    <name evidence="9" type="primary">thiE</name>
    <name evidence="13" type="ORF">CBF32_09455</name>
</gene>
<dbReference type="EC" id="2.5.1.3" evidence="9"/>
<dbReference type="GeneID" id="63146878"/>
<dbReference type="GO" id="GO:0009228">
    <property type="term" value="P:thiamine biosynthetic process"/>
    <property type="evidence" value="ECO:0007669"/>
    <property type="project" value="UniProtKB-KW"/>
</dbReference>
<protein>
    <recommendedName>
        <fullName evidence="9">Thiamine-phosphate synthase</fullName>
        <shortName evidence="9">TP synthase</shortName>
        <shortName evidence="9">TPS</shortName>
        <ecNumber evidence="9">2.5.1.3</ecNumber>
    </recommendedName>
    <alternativeName>
        <fullName evidence="9">Thiamine-phosphate pyrophosphorylase</fullName>
        <shortName evidence="9">TMP pyrophosphorylase</shortName>
        <shortName evidence="9">TMP-PPase</shortName>
    </alternativeName>
</protein>
<feature type="binding site" evidence="9">
    <location>
        <position position="109"/>
    </location>
    <ligand>
        <name>4-amino-2-methyl-5-(diphosphooxymethyl)pyrimidine</name>
        <dbReference type="ChEBI" id="CHEBI:57841"/>
    </ligand>
</feature>
<comment type="similarity">
    <text evidence="9 10">Belongs to the thiamine-phosphate synthase family.</text>
</comment>
<feature type="binding site" evidence="9">
    <location>
        <begin position="185"/>
        <end position="186"/>
    </location>
    <ligand>
        <name>2-[(2R,5Z)-2-carboxy-4-methylthiazol-5(2H)-ylidene]ethyl phosphate</name>
        <dbReference type="ChEBI" id="CHEBI:62899"/>
    </ligand>
</feature>
<dbReference type="FunFam" id="3.20.20.70:FF:000096">
    <property type="entry name" value="Thiamine-phosphate synthase"/>
    <property type="match status" value="1"/>
</dbReference>
<comment type="cofactor">
    <cofactor evidence="9">
        <name>Mg(2+)</name>
        <dbReference type="ChEBI" id="CHEBI:18420"/>
    </cofactor>
    <text evidence="9">Binds 1 Mg(2+) ion per subunit.</text>
</comment>
<evidence type="ECO:0000256" key="9">
    <source>
        <dbReference type="HAMAP-Rule" id="MF_00097"/>
    </source>
</evidence>
<evidence type="ECO:0000313" key="14">
    <source>
        <dbReference type="Proteomes" id="UP000288197"/>
    </source>
</evidence>
<dbReference type="InterPro" id="IPR034291">
    <property type="entry name" value="TMP_synthase"/>
</dbReference>
<proteinExistence type="inferred from homology"/>
<keyword evidence="14" id="KW-1185">Reference proteome</keyword>
<evidence type="ECO:0000256" key="7">
    <source>
        <dbReference type="ARBA" id="ARBA00047851"/>
    </source>
</evidence>
<dbReference type="GO" id="GO:0005737">
    <property type="term" value="C:cytoplasm"/>
    <property type="evidence" value="ECO:0007669"/>
    <property type="project" value="TreeGrafter"/>
</dbReference>
<keyword evidence="3 9" id="KW-0479">Metal-binding</keyword>
<dbReference type="InterPro" id="IPR013785">
    <property type="entry name" value="Aldolase_TIM"/>
</dbReference>
<keyword evidence="2 9" id="KW-0808">Transferase</keyword>
<evidence type="ECO:0000256" key="11">
    <source>
        <dbReference type="RuleBase" id="RU004253"/>
    </source>
</evidence>
<dbReference type="CDD" id="cd00564">
    <property type="entry name" value="TMP_TenI"/>
    <property type="match status" value="1"/>
</dbReference>
<feature type="binding site" evidence="9">
    <location>
        <position position="138"/>
    </location>
    <ligand>
        <name>4-amino-2-methyl-5-(diphosphooxymethyl)pyrimidine</name>
        <dbReference type="ChEBI" id="CHEBI:57841"/>
    </ligand>
</feature>
<feature type="binding site" evidence="9">
    <location>
        <position position="71"/>
    </location>
    <ligand>
        <name>Mg(2+)</name>
        <dbReference type="ChEBI" id="CHEBI:18420"/>
    </ligand>
</feature>
<dbReference type="HAMAP" id="MF_00097">
    <property type="entry name" value="TMP_synthase"/>
    <property type="match status" value="1"/>
</dbReference>
<comment type="caution">
    <text evidence="13">The sequence shown here is derived from an EMBL/GenBank/DDBJ whole genome shotgun (WGS) entry which is preliminary data.</text>
</comment>
<dbReference type="PANTHER" id="PTHR20857:SF15">
    <property type="entry name" value="THIAMINE-PHOSPHATE SYNTHASE"/>
    <property type="match status" value="1"/>
</dbReference>
<dbReference type="GO" id="GO:0004789">
    <property type="term" value="F:thiamine-phosphate diphosphorylase activity"/>
    <property type="evidence" value="ECO:0007669"/>
    <property type="project" value="UniProtKB-UniRule"/>
</dbReference>